<keyword evidence="3" id="KW-1185">Reference proteome</keyword>
<dbReference type="GO" id="GO:0004177">
    <property type="term" value="F:aminopeptidase activity"/>
    <property type="evidence" value="ECO:0007669"/>
    <property type="project" value="UniProtKB-KW"/>
</dbReference>
<reference evidence="3" key="1">
    <citation type="journal article" date="2019" name="Int. J. Syst. Evol. Microbiol.">
        <title>The Global Catalogue of Microorganisms (GCM) 10K type strain sequencing project: providing services to taxonomists for standard genome sequencing and annotation.</title>
        <authorList>
            <consortium name="The Broad Institute Genomics Platform"/>
            <consortium name="The Broad Institute Genome Sequencing Center for Infectious Disease"/>
            <person name="Wu L."/>
            <person name="Ma J."/>
        </authorList>
    </citation>
    <scope>NUCLEOTIDE SEQUENCE [LARGE SCALE GENOMIC DNA]</scope>
    <source>
        <strain evidence="3">KCTC 52487</strain>
    </source>
</reference>
<dbReference type="InterPro" id="IPR022742">
    <property type="entry name" value="Hydrolase_4"/>
</dbReference>
<keyword evidence="2" id="KW-0645">Protease</keyword>
<protein>
    <submittedName>
        <fullName evidence="2">Serine aminopeptidase domain-containing protein</fullName>
    </submittedName>
</protein>
<proteinExistence type="predicted"/>
<dbReference type="SUPFAM" id="SSF53474">
    <property type="entry name" value="alpha/beta-Hydrolases"/>
    <property type="match status" value="1"/>
</dbReference>
<dbReference type="PIRSF" id="PIRSF037442">
    <property type="entry name" value="UCP037442_abhydr"/>
    <property type="match status" value="1"/>
</dbReference>
<dbReference type="Proteomes" id="UP001595379">
    <property type="component" value="Unassembled WGS sequence"/>
</dbReference>
<dbReference type="Gene3D" id="3.40.50.1820">
    <property type="entry name" value="alpha/beta hydrolase"/>
    <property type="match status" value="1"/>
</dbReference>
<accession>A0ABV6ZTV1</accession>
<dbReference type="EMBL" id="JBHRSV010000001">
    <property type="protein sequence ID" value="MFC2924836.1"/>
    <property type="molecule type" value="Genomic_DNA"/>
</dbReference>
<name>A0ABV6ZTV1_9PROT</name>
<evidence type="ECO:0000259" key="1">
    <source>
        <dbReference type="Pfam" id="PF12146"/>
    </source>
</evidence>
<evidence type="ECO:0000313" key="3">
    <source>
        <dbReference type="Proteomes" id="UP001595379"/>
    </source>
</evidence>
<dbReference type="RefSeq" id="WP_343163459.1">
    <property type="nucleotide sequence ID" value="NZ_JBHRSV010000001.1"/>
</dbReference>
<keyword evidence="2" id="KW-0031">Aminopeptidase</keyword>
<gene>
    <name evidence="2" type="ORF">ACFOOR_01815</name>
</gene>
<feature type="domain" description="Serine aminopeptidase S33" evidence="1">
    <location>
        <begin position="28"/>
        <end position="146"/>
    </location>
</feature>
<evidence type="ECO:0000313" key="2">
    <source>
        <dbReference type="EMBL" id="MFC2924836.1"/>
    </source>
</evidence>
<keyword evidence="2" id="KW-0378">Hydrolase</keyword>
<dbReference type="InterPro" id="IPR029058">
    <property type="entry name" value="AB_hydrolase_fold"/>
</dbReference>
<organism evidence="2 3">
    <name type="scientific">Hyphobacterium vulgare</name>
    <dbReference type="NCBI Taxonomy" id="1736751"/>
    <lineage>
        <taxon>Bacteria</taxon>
        <taxon>Pseudomonadati</taxon>
        <taxon>Pseudomonadota</taxon>
        <taxon>Alphaproteobacteria</taxon>
        <taxon>Maricaulales</taxon>
        <taxon>Maricaulaceae</taxon>
        <taxon>Hyphobacterium</taxon>
    </lineage>
</organism>
<dbReference type="InterPro" id="IPR017208">
    <property type="entry name" value="UCP037442_abhydr"/>
</dbReference>
<comment type="caution">
    <text evidence="2">The sequence shown here is derived from an EMBL/GenBank/DDBJ whole genome shotgun (WGS) entry which is preliminary data.</text>
</comment>
<dbReference type="Pfam" id="PF12146">
    <property type="entry name" value="Hydrolase_4"/>
    <property type="match status" value="1"/>
</dbReference>
<sequence>MSGITTRSLTLEALDGYPLSALSIVPEQPKAAVLISSGTGFPKEFYRRFAEAGAARGYACLLYDYRGIAGSAPKRLRGFRASTVMWGKRDMPAAINAAIALAPGKPLFTAGHSVGGHLIGFCPNSDRARAHAFINVGSGYWGQHKPHYRPQVLFFWLVYGPACLAALGHIPAGGPWGGTALPKGVFTQWRRWCFNPRYYGGELDRLLPNWFARVRQPIRSWGMTDDPIATQAASETILRLYENAVSEEVWLSPGDLGQASVGHQGLFTRKGEAFWPQPYDWFDSQL</sequence>